<evidence type="ECO:0000256" key="2">
    <source>
        <dbReference type="SAM" id="Phobius"/>
    </source>
</evidence>
<comment type="caution">
    <text evidence="3">The sequence shown here is derived from an EMBL/GenBank/DDBJ whole genome shotgun (WGS) entry which is preliminary data.</text>
</comment>
<keyword evidence="2" id="KW-0812">Transmembrane</keyword>
<feature type="compositionally biased region" description="Low complexity" evidence="1">
    <location>
        <begin position="77"/>
        <end position="90"/>
    </location>
</feature>
<gene>
    <name evidence="3" type="ORF">QTG54_010876</name>
</gene>
<sequence>MASESTAADGSNTAAITSPKNVPNFSHVPWPVRPRDGINYDFVATLYLIGSALALSFYLLETKILDPLLVENDVDATTTTGESDSTTGTEENGEEGSNAWKEFASGMQGMYFIFAPFVPCLLWSFVVRYFWLKETKKISLDKKDN</sequence>
<keyword evidence="4" id="KW-1185">Reference proteome</keyword>
<organism evidence="3 4">
    <name type="scientific">Skeletonema marinoi</name>
    <dbReference type="NCBI Taxonomy" id="267567"/>
    <lineage>
        <taxon>Eukaryota</taxon>
        <taxon>Sar</taxon>
        <taxon>Stramenopiles</taxon>
        <taxon>Ochrophyta</taxon>
        <taxon>Bacillariophyta</taxon>
        <taxon>Coscinodiscophyceae</taxon>
        <taxon>Thalassiosirophycidae</taxon>
        <taxon>Thalassiosirales</taxon>
        <taxon>Skeletonemataceae</taxon>
        <taxon>Skeletonema</taxon>
        <taxon>Skeletonema marinoi-dohrnii complex</taxon>
    </lineage>
</organism>
<reference evidence="3" key="1">
    <citation type="submission" date="2023-06" db="EMBL/GenBank/DDBJ databases">
        <title>Survivors Of The Sea: Transcriptome response of Skeletonema marinoi to long-term dormancy.</title>
        <authorList>
            <person name="Pinder M.I.M."/>
            <person name="Kourtchenko O."/>
            <person name="Robertson E.K."/>
            <person name="Larsson T."/>
            <person name="Maumus F."/>
            <person name="Osuna-Cruz C.M."/>
            <person name="Vancaester E."/>
            <person name="Stenow R."/>
            <person name="Vandepoele K."/>
            <person name="Ploug H."/>
            <person name="Bruchert V."/>
            <person name="Godhe A."/>
            <person name="Topel M."/>
        </authorList>
    </citation>
    <scope>NUCLEOTIDE SEQUENCE</scope>
    <source>
        <strain evidence="3">R05AC</strain>
    </source>
</reference>
<dbReference type="EMBL" id="JATAAI010000021">
    <property type="protein sequence ID" value="KAK1738207.1"/>
    <property type="molecule type" value="Genomic_DNA"/>
</dbReference>
<accession>A0AAD9D8Q2</accession>
<proteinExistence type="predicted"/>
<evidence type="ECO:0000313" key="3">
    <source>
        <dbReference type="EMBL" id="KAK1738207.1"/>
    </source>
</evidence>
<keyword evidence="2" id="KW-0472">Membrane</keyword>
<evidence type="ECO:0000313" key="4">
    <source>
        <dbReference type="Proteomes" id="UP001224775"/>
    </source>
</evidence>
<evidence type="ECO:0000256" key="1">
    <source>
        <dbReference type="SAM" id="MobiDB-lite"/>
    </source>
</evidence>
<keyword evidence="2" id="KW-1133">Transmembrane helix</keyword>
<feature type="transmembrane region" description="Helical" evidence="2">
    <location>
        <begin position="42"/>
        <end position="60"/>
    </location>
</feature>
<dbReference type="AlphaFoldDB" id="A0AAD9D8Q2"/>
<dbReference type="Proteomes" id="UP001224775">
    <property type="component" value="Unassembled WGS sequence"/>
</dbReference>
<name>A0AAD9D8Q2_9STRA</name>
<feature type="region of interest" description="Disordered" evidence="1">
    <location>
        <begin position="77"/>
        <end position="97"/>
    </location>
</feature>
<feature type="transmembrane region" description="Helical" evidence="2">
    <location>
        <begin position="110"/>
        <end position="131"/>
    </location>
</feature>
<protein>
    <submittedName>
        <fullName evidence="3">Uncharacterized protein</fullName>
    </submittedName>
</protein>